<dbReference type="InterPro" id="IPR036188">
    <property type="entry name" value="FAD/NAD-bd_sf"/>
</dbReference>
<feature type="binding site" evidence="13">
    <location>
        <position position="5"/>
    </location>
    <ligand>
        <name>FAD</name>
        <dbReference type="ChEBI" id="CHEBI:57692"/>
    </ligand>
</feature>
<comment type="similarity">
    <text evidence="4">Belongs to the GMC oxidoreductase family.</text>
</comment>
<accession>A0A3A2ZUH9</accession>
<organism evidence="17 18">
    <name type="scientific">Aspergillus sclerotialis</name>
    <dbReference type="NCBI Taxonomy" id="2070753"/>
    <lineage>
        <taxon>Eukaryota</taxon>
        <taxon>Fungi</taxon>
        <taxon>Dikarya</taxon>
        <taxon>Ascomycota</taxon>
        <taxon>Pezizomycotina</taxon>
        <taxon>Eurotiomycetes</taxon>
        <taxon>Eurotiomycetidae</taxon>
        <taxon>Eurotiales</taxon>
        <taxon>Aspergillaceae</taxon>
        <taxon>Aspergillus</taxon>
        <taxon>Aspergillus subgen. Polypaecilum</taxon>
    </lineage>
</organism>
<name>A0A3A2ZUH9_9EURO</name>
<evidence type="ECO:0000259" key="16">
    <source>
        <dbReference type="Pfam" id="PF05199"/>
    </source>
</evidence>
<dbReference type="STRING" id="2070753.A0A3A2ZUH9"/>
<dbReference type="Gene3D" id="4.10.450.10">
    <property type="entry name" value="Glucose Oxidase, domain 2"/>
    <property type="match status" value="1"/>
</dbReference>
<dbReference type="InterPro" id="IPR000172">
    <property type="entry name" value="GMC_OxRdtase_N"/>
</dbReference>
<feature type="compositionally biased region" description="Basic and acidic residues" evidence="14">
    <location>
        <begin position="437"/>
        <end position="446"/>
    </location>
</feature>
<protein>
    <recommendedName>
        <fullName evidence="12">glucose oxidase</fullName>
        <ecNumber evidence="12">1.1.3.4</ecNumber>
    </recommendedName>
</protein>
<dbReference type="EMBL" id="MVGC01000032">
    <property type="protein sequence ID" value="RJE25983.1"/>
    <property type="molecule type" value="Genomic_DNA"/>
</dbReference>
<keyword evidence="18" id="KW-1185">Reference proteome</keyword>
<evidence type="ECO:0000256" key="6">
    <source>
        <dbReference type="ARBA" id="ARBA00022512"/>
    </source>
</evidence>
<comment type="subcellular location">
    <subcellularLocation>
        <location evidence="2">Secreted</location>
        <location evidence="2">Cell wall</location>
    </subcellularLocation>
    <subcellularLocation>
        <location evidence="3">Secreted</location>
        <location evidence="3">Extracellular space</location>
        <location evidence="3">Extracellular matrix</location>
    </subcellularLocation>
</comment>
<dbReference type="EC" id="1.1.3.4" evidence="12"/>
<dbReference type="SUPFAM" id="SSF54373">
    <property type="entry name" value="FAD-linked reductases, C-terminal domain"/>
    <property type="match status" value="1"/>
</dbReference>
<reference evidence="18" key="1">
    <citation type="submission" date="2017-02" db="EMBL/GenBank/DDBJ databases">
        <authorList>
            <person name="Tafer H."/>
            <person name="Lopandic K."/>
        </authorList>
    </citation>
    <scope>NUCLEOTIDE SEQUENCE [LARGE SCALE GENOMIC DNA]</scope>
    <source>
        <strain evidence="18">CBS 366.77</strain>
    </source>
</reference>
<feature type="region of interest" description="Disordered" evidence="14">
    <location>
        <begin position="421"/>
        <end position="446"/>
    </location>
</feature>
<dbReference type="InterPro" id="IPR012132">
    <property type="entry name" value="GMC_OxRdtase"/>
</dbReference>
<dbReference type="PIRSF" id="PIRSF000137">
    <property type="entry name" value="Alcohol_oxidase"/>
    <property type="match status" value="1"/>
</dbReference>
<evidence type="ECO:0000256" key="10">
    <source>
        <dbReference type="ARBA" id="ARBA00023002"/>
    </source>
</evidence>
<keyword evidence="7" id="KW-0964">Secreted</keyword>
<gene>
    <name evidence="17" type="ORF">PHISCL_01668</name>
</gene>
<dbReference type="Pfam" id="PF00732">
    <property type="entry name" value="GMC_oxred_N"/>
    <property type="match status" value="1"/>
</dbReference>
<feature type="compositionally biased region" description="Polar residues" evidence="14">
    <location>
        <begin position="424"/>
        <end position="433"/>
    </location>
</feature>
<evidence type="ECO:0000256" key="7">
    <source>
        <dbReference type="ARBA" id="ARBA00022530"/>
    </source>
</evidence>
<dbReference type="PANTHER" id="PTHR11552">
    <property type="entry name" value="GLUCOSE-METHANOL-CHOLINE GMC OXIDOREDUCTASE"/>
    <property type="match status" value="1"/>
</dbReference>
<evidence type="ECO:0000256" key="4">
    <source>
        <dbReference type="ARBA" id="ARBA00010790"/>
    </source>
</evidence>
<evidence type="ECO:0000256" key="12">
    <source>
        <dbReference type="ARBA" id="ARBA00049722"/>
    </source>
</evidence>
<sequence>MLGGTSAINGQAYVANLKSNVDAWGRLGNPGWDWETLQPYYRKSYTLNLPSEEKQRKLGLECIDPKAHAGNGPIQVSYPDALQDPVAHAWVETFKRMGMFPSGDPYSGIDGGGFTNPSRINADSKTRSYSANAYYVPIKDRTNLRVATEPLVEKVILDASTNGDALAKGAKYVKDRQSYVVQARPEVIVSAGVFNSPNILEFSGIESRNLLERNGIKLSRVVLKRESVLQWLNKVSKIWVIHRGRKLFRCFATSADFNHPDTGSADLPSALQIIAAESDSGTPFSTELATHVRSILQNSTEATGGYFSFLVQADLKSSEGEAHKQIPGNYLTIAVGLMSHLSRGSSHIASADQTIPPTFDPRCLTHPLDLELLARHTRFIETIASSEPLASMLKPGGSRTPALPGDLRKVPLENVKEYVKSHSKSTFHPTSTCAMMPREKGGVGDSRLRVWGTKNLRVVDASAIPISPRGNTQSTVYAVAERAADIIKEDYGTK</sequence>
<evidence type="ECO:0000256" key="5">
    <source>
        <dbReference type="ARBA" id="ARBA00011738"/>
    </source>
</evidence>
<feature type="domain" description="Glucose-methanol-choline oxidoreductase C-terminal" evidence="16">
    <location>
        <begin position="342"/>
        <end position="480"/>
    </location>
</feature>
<keyword evidence="10" id="KW-0560">Oxidoreductase</keyword>
<keyword evidence="8" id="KW-0285">Flavoprotein</keyword>
<evidence type="ECO:0000256" key="13">
    <source>
        <dbReference type="PIRSR" id="PIRSR000137-2"/>
    </source>
</evidence>
<dbReference type="Gene3D" id="3.30.560.10">
    <property type="entry name" value="Glucose Oxidase, domain 3"/>
    <property type="match status" value="1"/>
</dbReference>
<dbReference type="SUPFAM" id="SSF51905">
    <property type="entry name" value="FAD/NAD(P)-binding domain"/>
    <property type="match status" value="1"/>
</dbReference>
<comment type="caution">
    <text evidence="17">The sequence shown here is derived from an EMBL/GenBank/DDBJ whole genome shotgun (WGS) entry which is preliminary data.</text>
</comment>
<comment type="cofactor">
    <cofactor evidence="1 13">
        <name>FAD</name>
        <dbReference type="ChEBI" id="CHEBI:57692"/>
    </cofactor>
</comment>
<comment type="subunit">
    <text evidence="5">Homodimer.</text>
</comment>
<keyword evidence="7" id="KW-0272">Extracellular matrix</keyword>
<evidence type="ECO:0000259" key="15">
    <source>
        <dbReference type="Pfam" id="PF00732"/>
    </source>
</evidence>
<keyword evidence="6" id="KW-0134">Cell wall</keyword>
<evidence type="ECO:0000313" key="17">
    <source>
        <dbReference type="EMBL" id="RJE25983.1"/>
    </source>
</evidence>
<evidence type="ECO:0000313" key="18">
    <source>
        <dbReference type="Proteomes" id="UP000266188"/>
    </source>
</evidence>
<comment type="catalytic activity">
    <reaction evidence="11">
        <text>beta-D-glucose + O2 = D-glucono-1,5-lactone + H2O2</text>
        <dbReference type="Rhea" id="RHEA:11428"/>
        <dbReference type="ChEBI" id="CHEBI:15379"/>
        <dbReference type="ChEBI" id="CHEBI:15903"/>
        <dbReference type="ChEBI" id="CHEBI:16217"/>
        <dbReference type="ChEBI" id="CHEBI:16240"/>
        <dbReference type="EC" id="1.1.3.4"/>
    </reaction>
    <physiologicalReaction direction="left-to-right" evidence="11">
        <dbReference type="Rhea" id="RHEA:11429"/>
    </physiologicalReaction>
</comment>
<dbReference type="GO" id="GO:0046562">
    <property type="term" value="F:beta-D-glucose oxidase activity"/>
    <property type="evidence" value="ECO:0007669"/>
    <property type="project" value="UniProtKB-EC"/>
</dbReference>
<evidence type="ECO:0000256" key="14">
    <source>
        <dbReference type="SAM" id="MobiDB-lite"/>
    </source>
</evidence>
<evidence type="ECO:0000256" key="9">
    <source>
        <dbReference type="ARBA" id="ARBA00022827"/>
    </source>
</evidence>
<dbReference type="AlphaFoldDB" id="A0A3A2ZUH9"/>
<proteinExistence type="inferred from homology"/>
<dbReference type="Proteomes" id="UP000266188">
    <property type="component" value="Unassembled WGS sequence"/>
</dbReference>
<feature type="binding site" evidence="13">
    <location>
        <position position="152"/>
    </location>
    <ligand>
        <name>FAD</name>
        <dbReference type="ChEBI" id="CHEBI:57692"/>
    </ligand>
</feature>
<dbReference type="GO" id="GO:0050660">
    <property type="term" value="F:flavin adenine dinucleotide binding"/>
    <property type="evidence" value="ECO:0007669"/>
    <property type="project" value="InterPro"/>
</dbReference>
<feature type="domain" description="Glucose-methanol-choline oxidoreductase N-terminal" evidence="15">
    <location>
        <begin position="2"/>
        <end position="209"/>
    </location>
</feature>
<evidence type="ECO:0000256" key="2">
    <source>
        <dbReference type="ARBA" id="ARBA00004191"/>
    </source>
</evidence>
<keyword evidence="9 13" id="KW-0274">FAD</keyword>
<evidence type="ECO:0000256" key="8">
    <source>
        <dbReference type="ARBA" id="ARBA00022630"/>
    </source>
</evidence>
<dbReference type="OrthoDB" id="269227at2759"/>
<dbReference type="InterPro" id="IPR027424">
    <property type="entry name" value="Glucose_Oxidase_domain_2"/>
</dbReference>
<dbReference type="InterPro" id="IPR007867">
    <property type="entry name" value="GMC_OxRtase_C"/>
</dbReference>
<evidence type="ECO:0000256" key="3">
    <source>
        <dbReference type="ARBA" id="ARBA00004498"/>
    </source>
</evidence>
<dbReference type="PANTHER" id="PTHR11552:SF201">
    <property type="entry name" value="GLUCOSE-METHANOL-CHOLINE OXIDOREDUCTASE N-TERMINAL DOMAIN-CONTAINING PROTEIN"/>
    <property type="match status" value="1"/>
</dbReference>
<evidence type="ECO:0000256" key="11">
    <source>
        <dbReference type="ARBA" id="ARBA00049435"/>
    </source>
</evidence>
<evidence type="ECO:0000256" key="1">
    <source>
        <dbReference type="ARBA" id="ARBA00001974"/>
    </source>
</evidence>
<dbReference type="Gene3D" id="3.50.50.60">
    <property type="entry name" value="FAD/NAD(P)-binding domain"/>
    <property type="match status" value="1"/>
</dbReference>
<dbReference type="Pfam" id="PF05199">
    <property type="entry name" value="GMC_oxred_C"/>
    <property type="match status" value="1"/>
</dbReference>